<dbReference type="RefSeq" id="WP_274199796.1">
    <property type="nucleotide sequence ID" value="NZ_JAQZAO010000003.1"/>
</dbReference>
<sequence length="145" mass="15144">MSLPALEVAVATPLTPASPTHLAPSYATPAWLLRGLTNEPGVLSLYAGRLRLVTAEGVVFDAPLGAVERLAFPWYQGSGGLRVTVGGRRHRVTLSRPKGAAFPASRLLDAGSRADAGSDRAAPVTVHTALQGRGAGRVWRTLLDA</sequence>
<evidence type="ECO:0000313" key="1">
    <source>
        <dbReference type="EMBL" id="MDD7965254.1"/>
    </source>
</evidence>
<name>A0ABT5SR38_9PSEU</name>
<proteinExistence type="predicted"/>
<keyword evidence="2" id="KW-1185">Reference proteome</keyword>
<dbReference type="EMBL" id="JAQZAO010000003">
    <property type="protein sequence ID" value="MDD7965254.1"/>
    <property type="molecule type" value="Genomic_DNA"/>
</dbReference>
<comment type="caution">
    <text evidence="1">The sequence shown here is derived from an EMBL/GenBank/DDBJ whole genome shotgun (WGS) entry which is preliminary data.</text>
</comment>
<protein>
    <submittedName>
        <fullName evidence="1">Uncharacterized protein</fullName>
    </submittedName>
</protein>
<organism evidence="1 2">
    <name type="scientific">Actinomycetospora lemnae</name>
    <dbReference type="NCBI Taxonomy" id="3019891"/>
    <lineage>
        <taxon>Bacteria</taxon>
        <taxon>Bacillati</taxon>
        <taxon>Actinomycetota</taxon>
        <taxon>Actinomycetes</taxon>
        <taxon>Pseudonocardiales</taxon>
        <taxon>Pseudonocardiaceae</taxon>
        <taxon>Actinomycetospora</taxon>
    </lineage>
</organism>
<evidence type="ECO:0000313" key="2">
    <source>
        <dbReference type="Proteomes" id="UP001300763"/>
    </source>
</evidence>
<dbReference type="Proteomes" id="UP001300763">
    <property type="component" value="Unassembled WGS sequence"/>
</dbReference>
<gene>
    <name evidence="1" type="ORF">PGB27_07815</name>
</gene>
<reference evidence="1 2" key="1">
    <citation type="submission" date="2023-02" db="EMBL/GenBank/DDBJ databases">
        <title>Genome sequencing required for Actinomycetospora new species description.</title>
        <authorList>
            <person name="Saimee Y."/>
            <person name="Duangmal K."/>
        </authorList>
    </citation>
    <scope>NUCLEOTIDE SEQUENCE [LARGE SCALE GENOMIC DNA]</scope>
    <source>
        <strain evidence="1 2">DW7H6</strain>
    </source>
</reference>
<accession>A0ABT5SR38</accession>